<feature type="region of interest" description="Disordered" evidence="1">
    <location>
        <begin position="87"/>
        <end position="111"/>
    </location>
</feature>
<keyword evidence="2" id="KW-0732">Signal</keyword>
<dbReference type="Proteomes" id="UP000295684">
    <property type="component" value="Unassembled WGS sequence"/>
</dbReference>
<evidence type="ECO:0000313" key="3">
    <source>
        <dbReference type="EMBL" id="GGE60134.1"/>
    </source>
</evidence>
<reference evidence="3" key="4">
    <citation type="submission" date="2024-05" db="EMBL/GenBank/DDBJ databases">
        <authorList>
            <person name="Sun Q."/>
            <person name="Zhou Y."/>
        </authorList>
    </citation>
    <scope>NUCLEOTIDE SEQUENCE</scope>
    <source>
        <strain evidence="3">CGMCC 1.15644</strain>
    </source>
</reference>
<dbReference type="Proteomes" id="UP000622648">
    <property type="component" value="Unassembled WGS sequence"/>
</dbReference>
<name>A0A4R2HGH0_9SPHI</name>
<dbReference type="RefSeq" id="WP_132531982.1">
    <property type="nucleotide sequence ID" value="NZ_BMJO01000004.1"/>
</dbReference>
<dbReference type="EMBL" id="BMJO01000004">
    <property type="protein sequence ID" value="GGE60134.1"/>
    <property type="molecule type" value="Genomic_DNA"/>
</dbReference>
<evidence type="ECO:0000313" key="4">
    <source>
        <dbReference type="EMBL" id="TCO27247.1"/>
    </source>
</evidence>
<comment type="caution">
    <text evidence="4">The sequence shown here is derived from an EMBL/GenBank/DDBJ whole genome shotgun (WGS) entry which is preliminary data.</text>
</comment>
<feature type="compositionally biased region" description="Basic and acidic residues" evidence="1">
    <location>
        <begin position="48"/>
        <end position="59"/>
    </location>
</feature>
<evidence type="ECO:0000313" key="6">
    <source>
        <dbReference type="Proteomes" id="UP000622648"/>
    </source>
</evidence>
<evidence type="ECO:0000256" key="2">
    <source>
        <dbReference type="SAM" id="SignalP"/>
    </source>
</evidence>
<evidence type="ECO:0000313" key="5">
    <source>
        <dbReference type="Proteomes" id="UP000295684"/>
    </source>
</evidence>
<reference evidence="3" key="1">
    <citation type="journal article" date="2014" name="Int. J. Syst. Evol. Microbiol.">
        <title>Complete genome of a new Firmicutes species belonging to the dominant human colonic microbiota ('Ruminococcus bicirculans') reveals two chromosomes and a selective capacity to utilize plant glucans.</title>
        <authorList>
            <consortium name="NISC Comparative Sequencing Program"/>
            <person name="Wegmann U."/>
            <person name="Louis P."/>
            <person name="Goesmann A."/>
            <person name="Henrissat B."/>
            <person name="Duncan S.H."/>
            <person name="Flint H.J."/>
        </authorList>
    </citation>
    <scope>NUCLEOTIDE SEQUENCE</scope>
    <source>
        <strain evidence="3">CGMCC 1.15644</strain>
    </source>
</reference>
<feature type="compositionally biased region" description="Basic and acidic residues" evidence="1">
    <location>
        <begin position="87"/>
        <end position="101"/>
    </location>
</feature>
<reference evidence="4 5" key="3">
    <citation type="submission" date="2019-03" db="EMBL/GenBank/DDBJ databases">
        <title>Genomic Encyclopedia of Type Strains, Phase IV (KMG-IV): sequencing the most valuable type-strain genomes for metagenomic binning, comparative biology and taxonomic classification.</title>
        <authorList>
            <person name="Goeker M."/>
        </authorList>
    </citation>
    <scope>NUCLEOTIDE SEQUENCE [LARGE SCALE GENOMIC DNA]</scope>
    <source>
        <strain evidence="4 5">DSM 103236</strain>
    </source>
</reference>
<protein>
    <recommendedName>
        <fullName evidence="7">Colicin import membrane protein</fullName>
    </recommendedName>
</protein>
<proteinExistence type="predicted"/>
<feature type="chain" id="PRO_5020657100" description="Colicin import membrane protein" evidence="2">
    <location>
        <begin position="21"/>
        <end position="111"/>
    </location>
</feature>
<gene>
    <name evidence="4" type="ORF">EV200_103581</name>
    <name evidence="3" type="ORF">GCM10011413_28180</name>
</gene>
<feature type="signal peptide" evidence="2">
    <location>
        <begin position="1"/>
        <end position="20"/>
    </location>
</feature>
<evidence type="ECO:0000256" key="1">
    <source>
        <dbReference type="SAM" id="MobiDB-lite"/>
    </source>
</evidence>
<keyword evidence="6" id="KW-1185">Reference proteome</keyword>
<dbReference type="EMBL" id="SLWO01000003">
    <property type="protein sequence ID" value="TCO27247.1"/>
    <property type="molecule type" value="Genomic_DNA"/>
</dbReference>
<organism evidence="4 5">
    <name type="scientific">Pedobacter psychrotolerans</name>
    <dbReference type="NCBI Taxonomy" id="1843235"/>
    <lineage>
        <taxon>Bacteria</taxon>
        <taxon>Pseudomonadati</taxon>
        <taxon>Bacteroidota</taxon>
        <taxon>Sphingobacteriia</taxon>
        <taxon>Sphingobacteriales</taxon>
        <taxon>Sphingobacteriaceae</taxon>
        <taxon>Pedobacter</taxon>
    </lineage>
</organism>
<accession>A0A4R2HGH0</accession>
<evidence type="ECO:0008006" key="7">
    <source>
        <dbReference type="Google" id="ProtNLM"/>
    </source>
</evidence>
<feature type="region of interest" description="Disordered" evidence="1">
    <location>
        <begin position="39"/>
        <end position="61"/>
    </location>
</feature>
<reference evidence="6" key="2">
    <citation type="journal article" date="2019" name="Int. J. Syst. Evol. Microbiol.">
        <title>The Global Catalogue of Microorganisms (GCM) 10K type strain sequencing project: providing services to taxonomists for standard genome sequencing and annotation.</title>
        <authorList>
            <consortium name="The Broad Institute Genomics Platform"/>
            <consortium name="The Broad Institute Genome Sequencing Center for Infectious Disease"/>
            <person name="Wu L."/>
            <person name="Ma J."/>
        </authorList>
    </citation>
    <scope>NUCLEOTIDE SEQUENCE [LARGE SCALE GENOMIC DNA]</scope>
    <source>
        <strain evidence="6">CGMCC 1.15644</strain>
    </source>
</reference>
<sequence length="111" mass="11885">MKKLLSLIAIAAFGLSTAFAQTPATTTPAKAKTVVKKEVKTTTAPAKADAKKEAKKVETKTTTATSKVKADGTPDKRFKENKTKAVTKVETKKDGTPDMRYKANKTAAKKN</sequence>
<dbReference type="AlphaFoldDB" id="A0A4R2HGH0"/>